<evidence type="ECO:0000313" key="9">
    <source>
        <dbReference type="EMBL" id="MFC4754603.1"/>
    </source>
</evidence>
<reference evidence="10" key="1">
    <citation type="journal article" date="2019" name="Int. J. Syst. Evol. Microbiol.">
        <title>The Global Catalogue of Microorganisms (GCM) 10K type strain sequencing project: providing services to taxonomists for standard genome sequencing and annotation.</title>
        <authorList>
            <consortium name="The Broad Institute Genomics Platform"/>
            <consortium name="The Broad Institute Genome Sequencing Center for Infectious Disease"/>
            <person name="Wu L."/>
            <person name="Ma J."/>
        </authorList>
    </citation>
    <scope>NUCLEOTIDE SEQUENCE [LARGE SCALE GENOMIC DNA]</scope>
    <source>
        <strain evidence="10">JCM 11882</strain>
    </source>
</reference>
<dbReference type="EMBL" id="JBHSHP010000019">
    <property type="protein sequence ID" value="MFC4754603.1"/>
    <property type="molecule type" value="Genomic_DNA"/>
</dbReference>
<evidence type="ECO:0000256" key="3">
    <source>
        <dbReference type="ARBA" id="ARBA00023125"/>
    </source>
</evidence>
<accession>A0ABV9PSY7</accession>
<keyword evidence="3" id="KW-0238">DNA-binding</keyword>
<dbReference type="Pfam" id="PF00196">
    <property type="entry name" value="GerE"/>
    <property type="match status" value="1"/>
</dbReference>
<feature type="compositionally biased region" description="Pro residues" evidence="6">
    <location>
        <begin position="1"/>
        <end position="13"/>
    </location>
</feature>
<proteinExistence type="predicted"/>
<dbReference type="Pfam" id="PF00072">
    <property type="entry name" value="Response_reg"/>
    <property type="match status" value="1"/>
</dbReference>
<dbReference type="InterPro" id="IPR000792">
    <property type="entry name" value="Tscrpt_reg_LuxR_C"/>
</dbReference>
<keyword evidence="1 5" id="KW-0597">Phosphoprotein</keyword>
<keyword evidence="10" id="KW-1185">Reference proteome</keyword>
<dbReference type="SMART" id="SM00421">
    <property type="entry name" value="HTH_LUXR"/>
    <property type="match status" value="1"/>
</dbReference>
<dbReference type="InterPro" id="IPR001789">
    <property type="entry name" value="Sig_transdc_resp-reg_receiver"/>
</dbReference>
<evidence type="ECO:0000256" key="6">
    <source>
        <dbReference type="SAM" id="MobiDB-lite"/>
    </source>
</evidence>
<evidence type="ECO:0000259" key="7">
    <source>
        <dbReference type="PROSITE" id="PS50043"/>
    </source>
</evidence>
<dbReference type="SUPFAM" id="SSF46894">
    <property type="entry name" value="C-terminal effector domain of the bipartite response regulators"/>
    <property type="match status" value="1"/>
</dbReference>
<gene>
    <name evidence="9" type="ORF">ACFO7U_07405</name>
</gene>
<organism evidence="9 10">
    <name type="scientific">Dietzia aurantiaca</name>
    <dbReference type="NCBI Taxonomy" id="983873"/>
    <lineage>
        <taxon>Bacteria</taxon>
        <taxon>Bacillati</taxon>
        <taxon>Actinomycetota</taxon>
        <taxon>Actinomycetes</taxon>
        <taxon>Mycobacteriales</taxon>
        <taxon>Dietziaceae</taxon>
        <taxon>Dietzia</taxon>
    </lineage>
</organism>
<dbReference type="RefSeq" id="WP_344992048.1">
    <property type="nucleotide sequence ID" value="NZ_BAABCD010000018.1"/>
</dbReference>
<dbReference type="InterPro" id="IPR058245">
    <property type="entry name" value="NreC/VraR/RcsB-like_REC"/>
</dbReference>
<dbReference type="Gene3D" id="3.40.50.2300">
    <property type="match status" value="1"/>
</dbReference>
<dbReference type="CDD" id="cd17535">
    <property type="entry name" value="REC_NarL-like"/>
    <property type="match status" value="1"/>
</dbReference>
<dbReference type="Proteomes" id="UP001595836">
    <property type="component" value="Unassembled WGS sequence"/>
</dbReference>
<keyword evidence="2" id="KW-0805">Transcription regulation</keyword>
<evidence type="ECO:0000256" key="1">
    <source>
        <dbReference type="ARBA" id="ARBA00022553"/>
    </source>
</evidence>
<feature type="region of interest" description="Disordered" evidence="6">
    <location>
        <begin position="1"/>
        <end position="24"/>
    </location>
</feature>
<dbReference type="PANTHER" id="PTHR43214">
    <property type="entry name" value="TWO-COMPONENT RESPONSE REGULATOR"/>
    <property type="match status" value="1"/>
</dbReference>
<dbReference type="CDD" id="cd06170">
    <property type="entry name" value="LuxR_C_like"/>
    <property type="match status" value="1"/>
</dbReference>
<dbReference type="PANTHER" id="PTHR43214:SF24">
    <property type="entry name" value="TRANSCRIPTIONAL REGULATORY PROTEIN NARL-RELATED"/>
    <property type="match status" value="1"/>
</dbReference>
<dbReference type="PROSITE" id="PS50110">
    <property type="entry name" value="RESPONSE_REGULATORY"/>
    <property type="match status" value="1"/>
</dbReference>
<dbReference type="InterPro" id="IPR016032">
    <property type="entry name" value="Sig_transdc_resp-reg_C-effctor"/>
</dbReference>
<evidence type="ECO:0000256" key="2">
    <source>
        <dbReference type="ARBA" id="ARBA00023015"/>
    </source>
</evidence>
<evidence type="ECO:0000259" key="8">
    <source>
        <dbReference type="PROSITE" id="PS50110"/>
    </source>
</evidence>
<dbReference type="SMART" id="SM00448">
    <property type="entry name" value="REC"/>
    <property type="match status" value="1"/>
</dbReference>
<dbReference type="InterPro" id="IPR039420">
    <property type="entry name" value="WalR-like"/>
</dbReference>
<dbReference type="PROSITE" id="PS50043">
    <property type="entry name" value="HTH_LUXR_2"/>
    <property type="match status" value="1"/>
</dbReference>
<protein>
    <submittedName>
        <fullName evidence="9">Response regulator</fullName>
    </submittedName>
</protein>
<sequence>MTTTPPPPPPPPENDGSGPESDQACPGVLRVLVVDDQPLMRSGFSMMLSAEDDIEVIGDAADGAAAIEACRELRPDVVLMDVQMPGMDGIEATTRIVDEGLSSVLILTTFDRDDYLFDALRAGAGGFLLKNSDPDDLVDGIRAVAHGHALLAPEVTRRVIEKMTASPADSGGAGLREVAGEGMAGDGLVVDTGAPTTHRAPAASSPTLDALTAREREVLRHVARGLSNAEIATELVVGEATVKSHVSACLSKLRLRDRVQAVVLAYEAGLVRPGD</sequence>
<keyword evidence="4" id="KW-0804">Transcription</keyword>
<dbReference type="SUPFAM" id="SSF52172">
    <property type="entry name" value="CheY-like"/>
    <property type="match status" value="1"/>
</dbReference>
<name>A0ABV9PSY7_9ACTN</name>
<evidence type="ECO:0000313" key="10">
    <source>
        <dbReference type="Proteomes" id="UP001595836"/>
    </source>
</evidence>
<dbReference type="PRINTS" id="PR00038">
    <property type="entry name" value="HTHLUXR"/>
</dbReference>
<feature type="domain" description="Response regulatory" evidence="8">
    <location>
        <begin position="30"/>
        <end position="145"/>
    </location>
</feature>
<feature type="modified residue" description="4-aspartylphosphate" evidence="5">
    <location>
        <position position="81"/>
    </location>
</feature>
<comment type="caution">
    <text evidence="9">The sequence shown here is derived from an EMBL/GenBank/DDBJ whole genome shotgun (WGS) entry which is preliminary data.</text>
</comment>
<dbReference type="InterPro" id="IPR011006">
    <property type="entry name" value="CheY-like_superfamily"/>
</dbReference>
<feature type="domain" description="HTH luxR-type" evidence="7">
    <location>
        <begin position="204"/>
        <end position="269"/>
    </location>
</feature>
<evidence type="ECO:0000256" key="4">
    <source>
        <dbReference type="ARBA" id="ARBA00023163"/>
    </source>
</evidence>
<evidence type="ECO:0000256" key="5">
    <source>
        <dbReference type="PROSITE-ProRule" id="PRU00169"/>
    </source>
</evidence>